<dbReference type="AlphaFoldDB" id="A0AA44CCU0"/>
<keyword evidence="1" id="KW-0805">Transcription regulation</keyword>
<dbReference type="RefSeq" id="WP_167130815.1">
    <property type="nucleotide sequence ID" value="NZ_JAANCM010000016.1"/>
</dbReference>
<dbReference type="InterPro" id="IPR036390">
    <property type="entry name" value="WH_DNA-bd_sf"/>
</dbReference>
<dbReference type="GO" id="GO:0006355">
    <property type="term" value="P:regulation of DNA-templated transcription"/>
    <property type="evidence" value="ECO:0007669"/>
    <property type="project" value="InterPro"/>
</dbReference>
<accession>A0AA44CCU0</accession>
<dbReference type="SUPFAM" id="SSF51206">
    <property type="entry name" value="cAMP-binding domain-like"/>
    <property type="match status" value="1"/>
</dbReference>
<sequence length="240" mass="26428">MNPPSQDLVQNLLLRAASPDAYALIAPHMRSVHLPLKLTLVEPDEPTDVVCFLDSGLASVVAVTDEKDMVEVGHIGFEGATGLHTALHSGQSPTRTFIQGEGAGYLVPTSIVRCTLDTQPDFETLVLRYLHSFNIQVSYTALANARFSIYERLSRWLLMCQDRLGQDLGLTHQFLSIMLGVRRSGITNQLHLLEGIGAIRSTRGNIRILDRAKLEEIAGGSYGVAEGEYERLIGVALRYR</sequence>
<dbReference type="GO" id="GO:0003677">
    <property type="term" value="F:DNA binding"/>
    <property type="evidence" value="ECO:0007669"/>
    <property type="project" value="UniProtKB-KW"/>
</dbReference>
<keyword evidence="3" id="KW-0804">Transcription</keyword>
<evidence type="ECO:0000313" key="5">
    <source>
        <dbReference type="EMBL" id="NHT78575.1"/>
    </source>
</evidence>
<keyword evidence="6" id="KW-1185">Reference proteome</keyword>
<evidence type="ECO:0000259" key="4">
    <source>
        <dbReference type="Pfam" id="PF13545"/>
    </source>
</evidence>
<dbReference type="EMBL" id="JAANCM010000016">
    <property type="protein sequence ID" value="NHT78575.1"/>
    <property type="molecule type" value="Genomic_DNA"/>
</dbReference>
<dbReference type="Pfam" id="PF13545">
    <property type="entry name" value="HTH_Crp_2"/>
    <property type="match status" value="1"/>
</dbReference>
<dbReference type="Gene3D" id="2.60.120.10">
    <property type="entry name" value="Jelly Rolls"/>
    <property type="match status" value="1"/>
</dbReference>
<organism evidence="5 6">
    <name type="scientific">Ferranicluibacter rubi</name>
    <dbReference type="NCBI Taxonomy" id="2715133"/>
    <lineage>
        <taxon>Bacteria</taxon>
        <taxon>Pseudomonadati</taxon>
        <taxon>Pseudomonadota</taxon>
        <taxon>Alphaproteobacteria</taxon>
        <taxon>Hyphomicrobiales</taxon>
        <taxon>Rhizobiaceae</taxon>
        <taxon>Ferranicluibacter</taxon>
    </lineage>
</organism>
<keyword evidence="2" id="KW-0238">DNA-binding</keyword>
<dbReference type="InterPro" id="IPR012318">
    <property type="entry name" value="HTH_CRP"/>
</dbReference>
<dbReference type="SUPFAM" id="SSF46785">
    <property type="entry name" value="Winged helix' DNA-binding domain"/>
    <property type="match status" value="1"/>
</dbReference>
<protein>
    <submittedName>
        <fullName evidence="5">Crp/Fnr family transcriptional regulator</fullName>
    </submittedName>
</protein>
<name>A0AA44CCU0_9HYPH</name>
<proteinExistence type="predicted"/>
<evidence type="ECO:0000256" key="1">
    <source>
        <dbReference type="ARBA" id="ARBA00023015"/>
    </source>
</evidence>
<evidence type="ECO:0000256" key="3">
    <source>
        <dbReference type="ARBA" id="ARBA00023163"/>
    </source>
</evidence>
<dbReference type="InterPro" id="IPR018490">
    <property type="entry name" value="cNMP-bd_dom_sf"/>
</dbReference>
<evidence type="ECO:0000256" key="2">
    <source>
        <dbReference type="ARBA" id="ARBA00023125"/>
    </source>
</evidence>
<feature type="domain" description="HTH crp-type" evidence="4">
    <location>
        <begin position="151"/>
        <end position="217"/>
    </location>
</feature>
<dbReference type="Proteomes" id="UP001155840">
    <property type="component" value="Unassembled WGS sequence"/>
</dbReference>
<gene>
    <name evidence="5" type="ORF">G8E10_23000</name>
</gene>
<comment type="caution">
    <text evidence="5">The sequence shown here is derived from an EMBL/GenBank/DDBJ whole genome shotgun (WGS) entry which is preliminary data.</text>
</comment>
<evidence type="ECO:0000313" key="6">
    <source>
        <dbReference type="Proteomes" id="UP001155840"/>
    </source>
</evidence>
<reference evidence="5" key="1">
    <citation type="submission" date="2020-03" db="EMBL/GenBank/DDBJ databases">
        <title>Ferranicluibacter endophyticum gen. nov., sp. nov., a new genus isolated from Rubus ulmifolius Schott. stem.</title>
        <authorList>
            <person name="Roca-Couso R."/>
            <person name="Flores-Felix J.D."/>
            <person name="Igual J.M."/>
            <person name="Rivas R."/>
        </authorList>
    </citation>
    <scope>NUCLEOTIDE SEQUENCE</scope>
    <source>
        <strain evidence="5">CRRU44</strain>
    </source>
</reference>
<dbReference type="InterPro" id="IPR014710">
    <property type="entry name" value="RmlC-like_jellyroll"/>
</dbReference>